<dbReference type="Proteomes" id="UP000030687">
    <property type="component" value="Unassembled WGS sequence"/>
</dbReference>
<proteinExistence type="predicted"/>
<evidence type="ECO:0000313" key="2">
    <source>
        <dbReference type="Proteomes" id="UP000030687"/>
    </source>
</evidence>
<dbReference type="EMBL" id="KI536726">
    <property type="protein sequence ID" value="ESR50564.1"/>
    <property type="molecule type" value="Genomic_DNA"/>
</dbReference>
<dbReference type="KEGG" id="cic:CICLE_v10033978mg"/>
<dbReference type="AlphaFoldDB" id="V4VDS4"/>
<keyword evidence="2" id="KW-1185">Reference proteome</keyword>
<name>V4VDS4_CITCL</name>
<sequence>MSEPTRVFPSPFSCLCHQPISCSFLSVHLLHLFTFLTNDSTTSTLFLFPNSSCSLLKLCPHFCKHI</sequence>
<reference evidence="1 2" key="1">
    <citation type="submission" date="2013-10" db="EMBL/GenBank/DDBJ databases">
        <authorList>
            <consortium name="International Citrus Genome Consortium"/>
            <person name="Jenkins J."/>
            <person name="Schmutz J."/>
            <person name="Prochnik S."/>
            <person name="Rokhsar D."/>
            <person name="Gmitter F."/>
            <person name="Ollitrault P."/>
            <person name="Machado M."/>
            <person name="Talon M."/>
            <person name="Wincker P."/>
            <person name="Jaillon O."/>
            <person name="Morgante M."/>
        </authorList>
    </citation>
    <scope>NUCLEOTIDE SEQUENCE</scope>
    <source>
        <strain evidence="2">cv. Clemenules</strain>
    </source>
</reference>
<dbReference type="Gramene" id="ESR50564">
    <property type="protein sequence ID" value="ESR50564"/>
    <property type="gene ID" value="CICLE_v10033978mg"/>
</dbReference>
<accession>V4VDS4</accession>
<protein>
    <submittedName>
        <fullName evidence="1">Uncharacterized protein</fullName>
    </submittedName>
</protein>
<gene>
    <name evidence="1" type="ORF">CICLE_v10033978mg</name>
</gene>
<evidence type="ECO:0000313" key="1">
    <source>
        <dbReference type="EMBL" id="ESR50564.1"/>
    </source>
</evidence>
<organism evidence="1 2">
    <name type="scientific">Citrus clementina</name>
    <name type="common">Clementine</name>
    <name type="synonym">Citrus deliciosa x Citrus sinensis</name>
    <dbReference type="NCBI Taxonomy" id="85681"/>
    <lineage>
        <taxon>Eukaryota</taxon>
        <taxon>Viridiplantae</taxon>
        <taxon>Streptophyta</taxon>
        <taxon>Embryophyta</taxon>
        <taxon>Tracheophyta</taxon>
        <taxon>Spermatophyta</taxon>
        <taxon>Magnoliopsida</taxon>
        <taxon>eudicotyledons</taxon>
        <taxon>Gunneridae</taxon>
        <taxon>Pentapetalae</taxon>
        <taxon>rosids</taxon>
        <taxon>malvids</taxon>
        <taxon>Sapindales</taxon>
        <taxon>Rutaceae</taxon>
        <taxon>Aurantioideae</taxon>
        <taxon>Citrus</taxon>
    </lineage>
</organism>
<dbReference type="InParanoid" id="V4VDS4"/>